<gene>
    <name evidence="4" type="ORF">MFLAVUS_000448</name>
</gene>
<dbReference type="Proteomes" id="UP001473302">
    <property type="component" value="Unassembled WGS sequence"/>
</dbReference>
<keyword evidence="5" id="KW-1185">Reference proteome</keyword>
<evidence type="ECO:0000313" key="5">
    <source>
        <dbReference type="Proteomes" id="UP001473302"/>
    </source>
</evidence>
<accession>A0ABP9YJR4</accession>
<keyword evidence="1 2" id="KW-0732">Signal</keyword>
<comment type="caution">
    <text evidence="4">The sequence shown here is derived from an EMBL/GenBank/DDBJ whole genome shotgun (WGS) entry which is preliminary data.</text>
</comment>
<sequence>MVSLKTFLSTSVALIATFVAVEAAVAPTYPFPGSIQNEGQSYDITWTFDGKNPSAKYRIDFMTGSNDVQSVLSNVATDVDPAALKYSFVTPQVAPHAAVYFFMFTGSDGDVAWATRFGIVGADGKLVAEEEKTQTNGNKIPWGVGKLLSAADSSNTTVPATPNAEITPSAVENTPSAVESPIETEVVVPAAASSSAVPNVAQVNKAETTPANGASMVKPVLTLASAAIAGYLAL</sequence>
<reference evidence="4 5" key="1">
    <citation type="submission" date="2024-04" db="EMBL/GenBank/DDBJ databases">
        <title>genome sequences of Mucor flavus KT1a and Helicostylum pulchrum KT1b strains isolated from the surface of a dry-aged beef.</title>
        <authorList>
            <person name="Toyotome T."/>
            <person name="Hosono M."/>
            <person name="Torimaru M."/>
            <person name="Fukuda K."/>
            <person name="Mikami N."/>
        </authorList>
    </citation>
    <scope>NUCLEOTIDE SEQUENCE [LARGE SCALE GENOMIC DNA]</scope>
    <source>
        <strain evidence="4 5">KT1a</strain>
    </source>
</reference>
<feature type="signal peptide" evidence="2">
    <location>
        <begin position="1"/>
        <end position="23"/>
    </location>
</feature>
<evidence type="ECO:0000256" key="2">
    <source>
        <dbReference type="SAM" id="SignalP"/>
    </source>
</evidence>
<protein>
    <recommendedName>
        <fullName evidence="3">Yeast cell wall synthesis Kre9/Knh1-like N-terminal domain-containing protein</fullName>
    </recommendedName>
</protein>
<feature type="domain" description="Yeast cell wall synthesis Kre9/Knh1-like N-terminal" evidence="3">
    <location>
        <begin position="37"/>
        <end position="119"/>
    </location>
</feature>
<dbReference type="PANTHER" id="PTHR40633:SF1">
    <property type="entry name" value="GPI ANCHORED SERINE-THREONINE RICH PROTEIN (AFU_ORTHOLOGUE AFUA_1G03630)"/>
    <property type="match status" value="1"/>
</dbReference>
<dbReference type="Pfam" id="PF10342">
    <property type="entry name" value="Kre9_KNH"/>
    <property type="match status" value="1"/>
</dbReference>
<organism evidence="4 5">
    <name type="scientific">Mucor flavus</name>
    <dbReference type="NCBI Taxonomy" id="439312"/>
    <lineage>
        <taxon>Eukaryota</taxon>
        <taxon>Fungi</taxon>
        <taxon>Fungi incertae sedis</taxon>
        <taxon>Mucoromycota</taxon>
        <taxon>Mucoromycotina</taxon>
        <taxon>Mucoromycetes</taxon>
        <taxon>Mucorales</taxon>
        <taxon>Mucorineae</taxon>
        <taxon>Mucoraceae</taxon>
        <taxon>Mucor</taxon>
    </lineage>
</organism>
<dbReference type="PANTHER" id="PTHR40633">
    <property type="entry name" value="MATRIX PROTEIN, PUTATIVE (AFU_ORTHOLOGUE AFUA_8G05410)-RELATED"/>
    <property type="match status" value="1"/>
</dbReference>
<evidence type="ECO:0000259" key="3">
    <source>
        <dbReference type="Pfam" id="PF10342"/>
    </source>
</evidence>
<dbReference type="EMBL" id="BAABUK010000002">
    <property type="protein sequence ID" value="GAA5807098.1"/>
    <property type="molecule type" value="Genomic_DNA"/>
</dbReference>
<proteinExistence type="predicted"/>
<evidence type="ECO:0000256" key="1">
    <source>
        <dbReference type="ARBA" id="ARBA00022729"/>
    </source>
</evidence>
<dbReference type="InterPro" id="IPR052982">
    <property type="entry name" value="SRP1/TIP1-like"/>
</dbReference>
<dbReference type="InterPro" id="IPR018466">
    <property type="entry name" value="Kre9/Knh1-like_N"/>
</dbReference>
<name>A0ABP9YJR4_9FUNG</name>
<evidence type="ECO:0000313" key="4">
    <source>
        <dbReference type="EMBL" id="GAA5807098.1"/>
    </source>
</evidence>
<feature type="chain" id="PRO_5045039195" description="Yeast cell wall synthesis Kre9/Knh1-like N-terminal domain-containing protein" evidence="2">
    <location>
        <begin position="24"/>
        <end position="234"/>
    </location>
</feature>